<gene>
    <name evidence="3" type="ORF">AMET1_1330</name>
</gene>
<dbReference type="GO" id="GO:0003677">
    <property type="term" value="F:DNA binding"/>
    <property type="evidence" value="ECO:0007669"/>
    <property type="project" value="UniProtKB-KW"/>
</dbReference>
<proteinExistence type="predicted"/>
<dbReference type="NCBIfam" id="NF040570">
    <property type="entry name" value="guided_TnpB"/>
    <property type="match status" value="1"/>
</dbReference>
<dbReference type="OrthoDB" id="168528at2157"/>
<evidence type="ECO:0000256" key="1">
    <source>
        <dbReference type="ARBA" id="ARBA00023125"/>
    </source>
</evidence>
<keyword evidence="1" id="KW-0238">DNA-binding</keyword>
<dbReference type="Pfam" id="PF07282">
    <property type="entry name" value="Cas12f1-like_TNB"/>
    <property type="match status" value="1"/>
</dbReference>
<dbReference type="InterPro" id="IPR010095">
    <property type="entry name" value="Cas12f1-like_TNB"/>
</dbReference>
<name>A0A1Y3GDZ1_9EURY</name>
<dbReference type="EMBL" id="MRZU01000004">
    <property type="protein sequence ID" value="OUJ18414.1"/>
    <property type="molecule type" value="Genomic_DNA"/>
</dbReference>
<protein>
    <submittedName>
        <fullName evidence="3">IS605 OrfB-like transposable element containing RNAse H-like and Zn finger domain</fullName>
    </submittedName>
</protein>
<feature type="domain" description="Cas12f1-like TNB" evidence="2">
    <location>
        <begin position="251"/>
        <end position="312"/>
    </location>
</feature>
<dbReference type="NCBIfam" id="TIGR01766">
    <property type="entry name" value="IS200/IS605 family accessory protein TnpB-like domain"/>
    <property type="match status" value="1"/>
</dbReference>
<comment type="caution">
    <text evidence="3">The sequence shown here is derived from an EMBL/GenBank/DDBJ whole genome shotgun (WGS) entry which is preliminary data.</text>
</comment>
<accession>A0A1Y3GDZ1</accession>
<dbReference type="AlphaFoldDB" id="A0A1Y3GDZ1"/>
<evidence type="ECO:0000259" key="2">
    <source>
        <dbReference type="Pfam" id="PF07282"/>
    </source>
</evidence>
<reference evidence="3 4" key="1">
    <citation type="submission" date="2016-12" db="EMBL/GenBank/DDBJ databases">
        <title>Discovery of methanogenic haloarchaea.</title>
        <authorList>
            <person name="Sorokin D.Y."/>
            <person name="Makarova K.S."/>
            <person name="Abbas B."/>
            <person name="Ferrer M."/>
            <person name="Golyshin P.N."/>
        </authorList>
    </citation>
    <scope>NUCLEOTIDE SEQUENCE [LARGE SCALE GENOMIC DNA]</scope>
    <source>
        <strain evidence="3">AMET1</strain>
    </source>
</reference>
<sequence>MKATKTIQSGLVNITKTKKDILNQEYDNLQKYLQDGEDVELYSANKQQAERYYNKIKEDREYPISIRKDLIDVQECETDVCDYYVNIPVKGRYGGVNVPVNTHDEIPDDAEICESKLYREDGRFYLNITVKFDVEPVEEYDGVLGIDLGLRNPVVGVALSVAEPSQEIFFKGNNIKQIQTRYSYLRRQTKNGKKWKDREHNKVRDKLHKLTTEIANYAEENNLIVVVGELTGIQKQDKGREMNRKLHRFPHHAIRKMLEYKCKDRGIEYREVSEAYTSQRCCKCGKKGVRKKGLFKCGGSEMNSDVNGAWNISKRALGKPEIRSMLGAGAPVTVPKTP</sequence>
<dbReference type="RefSeq" id="WP_086637691.1">
    <property type="nucleotide sequence ID" value="NZ_MRZU01000004.1"/>
</dbReference>
<organism evidence="3 4">
    <name type="scientific">Methanonatronarchaeum thermophilum</name>
    <dbReference type="NCBI Taxonomy" id="1927129"/>
    <lineage>
        <taxon>Archaea</taxon>
        <taxon>Methanobacteriati</taxon>
        <taxon>Methanobacteriota</taxon>
        <taxon>Methanonatronarchaeia</taxon>
        <taxon>Methanonatronarchaeales</taxon>
        <taxon>Methanonatronarchaeaceae</taxon>
        <taxon>Methanonatronarchaeum</taxon>
    </lineage>
</organism>
<evidence type="ECO:0000313" key="4">
    <source>
        <dbReference type="Proteomes" id="UP000195137"/>
    </source>
</evidence>
<keyword evidence="4" id="KW-1185">Reference proteome</keyword>
<evidence type="ECO:0000313" key="3">
    <source>
        <dbReference type="EMBL" id="OUJ18414.1"/>
    </source>
</evidence>
<dbReference type="Proteomes" id="UP000195137">
    <property type="component" value="Unassembled WGS sequence"/>
</dbReference>